<evidence type="ECO:0000313" key="3">
    <source>
        <dbReference type="Proteomes" id="UP000006702"/>
    </source>
</evidence>
<dbReference type="eggNOG" id="ENOG502RPEI">
    <property type="taxonomic scope" value="Eukaryota"/>
</dbReference>
<keyword evidence="3" id="KW-1185">Reference proteome</keyword>
<dbReference type="KEGG" id="nfi:NFIA_087890"/>
<accession>A1DHH6</accession>
<organism evidence="2 3">
    <name type="scientific">Neosartorya fischeri (strain ATCC 1020 / DSM 3700 / CBS 544.65 / FGSC A1164 / JCM 1740 / NRRL 181 / WB 181)</name>
    <name type="common">Aspergillus fischerianus</name>
    <dbReference type="NCBI Taxonomy" id="331117"/>
    <lineage>
        <taxon>Eukaryota</taxon>
        <taxon>Fungi</taxon>
        <taxon>Dikarya</taxon>
        <taxon>Ascomycota</taxon>
        <taxon>Pezizomycotina</taxon>
        <taxon>Eurotiomycetes</taxon>
        <taxon>Eurotiomycetidae</taxon>
        <taxon>Eurotiales</taxon>
        <taxon>Aspergillaceae</taxon>
        <taxon>Aspergillus</taxon>
        <taxon>Aspergillus subgen. Fumigati</taxon>
    </lineage>
</organism>
<evidence type="ECO:0000256" key="1">
    <source>
        <dbReference type="SAM" id="MobiDB-lite"/>
    </source>
</evidence>
<dbReference type="Proteomes" id="UP000006702">
    <property type="component" value="Unassembled WGS sequence"/>
</dbReference>
<feature type="compositionally biased region" description="Polar residues" evidence="1">
    <location>
        <begin position="9"/>
        <end position="26"/>
    </location>
</feature>
<reference evidence="3" key="1">
    <citation type="journal article" date="2008" name="PLoS Genet.">
        <title>Genomic islands in the pathogenic filamentous fungus Aspergillus fumigatus.</title>
        <authorList>
            <person name="Fedorova N.D."/>
            <person name="Khaldi N."/>
            <person name="Joardar V.S."/>
            <person name="Maiti R."/>
            <person name="Amedeo P."/>
            <person name="Anderson M.J."/>
            <person name="Crabtree J."/>
            <person name="Silva J.C."/>
            <person name="Badger J.H."/>
            <person name="Albarraq A."/>
            <person name="Angiuoli S."/>
            <person name="Bussey H."/>
            <person name="Bowyer P."/>
            <person name="Cotty P.J."/>
            <person name="Dyer P.S."/>
            <person name="Egan A."/>
            <person name="Galens K."/>
            <person name="Fraser-Liggett C.M."/>
            <person name="Haas B.J."/>
            <person name="Inman J.M."/>
            <person name="Kent R."/>
            <person name="Lemieux S."/>
            <person name="Malavazi I."/>
            <person name="Orvis J."/>
            <person name="Roemer T."/>
            <person name="Ronning C.M."/>
            <person name="Sundaram J.P."/>
            <person name="Sutton G."/>
            <person name="Turner G."/>
            <person name="Venter J.C."/>
            <person name="White O.R."/>
            <person name="Whitty B.R."/>
            <person name="Youngman P."/>
            <person name="Wolfe K.H."/>
            <person name="Goldman G.H."/>
            <person name="Wortman J.R."/>
            <person name="Jiang B."/>
            <person name="Denning D.W."/>
            <person name="Nierman W.C."/>
        </authorList>
    </citation>
    <scope>NUCLEOTIDE SEQUENCE [LARGE SCALE GENOMIC DNA]</scope>
    <source>
        <strain evidence="3">ATCC 1020 / DSM 3700 / CBS 544.65 / FGSC A1164 / JCM 1740 / NRRL 181 / WB 181</strain>
    </source>
</reference>
<protein>
    <submittedName>
        <fullName evidence="2">Uncharacterized protein</fullName>
    </submittedName>
</protein>
<dbReference type="RefSeq" id="XP_001260730.1">
    <property type="nucleotide sequence ID" value="XM_001260729.1"/>
</dbReference>
<dbReference type="OrthoDB" id="4493100at2759"/>
<evidence type="ECO:0000313" key="2">
    <source>
        <dbReference type="EMBL" id="EAW18833.1"/>
    </source>
</evidence>
<dbReference type="AlphaFoldDB" id="A1DHH6"/>
<sequence length="139" mass="15358">MSPPYSAHPTEQTAQSTDPAIQTSENGKTEPTDTREFAHVLFEIKTSPKKLTPILLESLHHKLHHSDVKVYPSFDVLRAAGAIKRGNVVFALPAAGLNVDQITMAVRLQVQHLIMDWDKGELSDGSAWDLDGGEWVDDM</sequence>
<dbReference type="GeneID" id="4587288"/>
<dbReference type="EMBL" id="DS027696">
    <property type="protein sequence ID" value="EAW18833.1"/>
    <property type="molecule type" value="Genomic_DNA"/>
</dbReference>
<name>A1DHH6_NEOFI</name>
<dbReference type="VEuPathDB" id="FungiDB:NFIA_087890"/>
<gene>
    <name evidence="2" type="ORF">NFIA_087890</name>
</gene>
<proteinExistence type="predicted"/>
<dbReference type="HOGENOM" id="CLU_1695069_0_0_1"/>
<feature type="region of interest" description="Disordered" evidence="1">
    <location>
        <begin position="1"/>
        <end position="34"/>
    </location>
</feature>
<dbReference type="OMA" id="FAHVLFE"/>